<dbReference type="PROSITE" id="PS50119">
    <property type="entry name" value="ZF_BBOX"/>
    <property type="match status" value="2"/>
</dbReference>
<dbReference type="CDD" id="cd19756">
    <property type="entry name" value="Bbox2"/>
    <property type="match status" value="1"/>
</dbReference>
<keyword evidence="1" id="KW-0479">Metal-binding</keyword>
<protein>
    <recommendedName>
        <fullName evidence="2">B box-type domain-containing protein</fullName>
    </recommendedName>
</protein>
<comment type="caution">
    <text evidence="3">The sequence shown here is derived from an EMBL/GenBank/DDBJ whole genome shotgun (WGS) entry which is preliminary data.</text>
</comment>
<evidence type="ECO:0000259" key="2">
    <source>
        <dbReference type="PROSITE" id="PS50119"/>
    </source>
</evidence>
<name>A0A9D4HAN0_DREPO</name>
<keyword evidence="1" id="KW-0863">Zinc-finger</keyword>
<keyword evidence="1" id="KW-0862">Zinc</keyword>
<evidence type="ECO:0000313" key="4">
    <source>
        <dbReference type="Proteomes" id="UP000828390"/>
    </source>
</evidence>
<dbReference type="SUPFAM" id="SSF57845">
    <property type="entry name" value="B-box zinc-binding domain"/>
    <property type="match status" value="1"/>
</dbReference>
<reference evidence="3" key="1">
    <citation type="journal article" date="2019" name="bioRxiv">
        <title>The Genome of the Zebra Mussel, Dreissena polymorpha: A Resource for Invasive Species Research.</title>
        <authorList>
            <person name="McCartney M.A."/>
            <person name="Auch B."/>
            <person name="Kono T."/>
            <person name="Mallez S."/>
            <person name="Zhang Y."/>
            <person name="Obille A."/>
            <person name="Becker A."/>
            <person name="Abrahante J.E."/>
            <person name="Garbe J."/>
            <person name="Badalamenti J.P."/>
            <person name="Herman A."/>
            <person name="Mangelson H."/>
            <person name="Liachko I."/>
            <person name="Sullivan S."/>
            <person name="Sone E.D."/>
            <person name="Koren S."/>
            <person name="Silverstein K.A.T."/>
            <person name="Beckman K.B."/>
            <person name="Gohl D.M."/>
        </authorList>
    </citation>
    <scope>NUCLEOTIDE SEQUENCE</scope>
    <source>
        <strain evidence="3">Duluth1</strain>
        <tissue evidence="3">Whole animal</tissue>
    </source>
</reference>
<feature type="domain" description="B box-type" evidence="2">
    <location>
        <begin position="76"/>
        <end position="110"/>
    </location>
</feature>
<dbReference type="Proteomes" id="UP000828390">
    <property type="component" value="Unassembled WGS sequence"/>
</dbReference>
<keyword evidence="4" id="KW-1185">Reference proteome</keyword>
<dbReference type="AlphaFoldDB" id="A0A9D4HAN0"/>
<evidence type="ECO:0000313" key="3">
    <source>
        <dbReference type="EMBL" id="KAH3828272.1"/>
    </source>
</evidence>
<sequence>MASNMEGSIHRGCDFIFDFNCFTCQETDRNTEADFYCEECSKFYCSKCVEYHNYLYKKHAILSKENISLWPETDVVEQEKCKEHQKEKLTIFCEEHNVLICHVCHFHNHQ</sequence>
<dbReference type="InterPro" id="IPR000315">
    <property type="entry name" value="Znf_B-box"/>
</dbReference>
<accession>A0A9D4HAN0</accession>
<dbReference type="EMBL" id="JAIWYP010000005">
    <property type="protein sequence ID" value="KAH3828272.1"/>
    <property type="molecule type" value="Genomic_DNA"/>
</dbReference>
<dbReference type="Pfam" id="PF00643">
    <property type="entry name" value="zf-B_box"/>
    <property type="match status" value="1"/>
</dbReference>
<evidence type="ECO:0000256" key="1">
    <source>
        <dbReference type="PROSITE-ProRule" id="PRU00024"/>
    </source>
</evidence>
<feature type="domain" description="B box-type" evidence="2">
    <location>
        <begin position="24"/>
        <end position="64"/>
    </location>
</feature>
<proteinExistence type="predicted"/>
<reference evidence="3" key="2">
    <citation type="submission" date="2020-11" db="EMBL/GenBank/DDBJ databases">
        <authorList>
            <person name="McCartney M.A."/>
            <person name="Auch B."/>
            <person name="Kono T."/>
            <person name="Mallez S."/>
            <person name="Becker A."/>
            <person name="Gohl D.M."/>
            <person name="Silverstein K.A.T."/>
            <person name="Koren S."/>
            <person name="Bechman K.B."/>
            <person name="Herman A."/>
            <person name="Abrahante J.E."/>
            <person name="Garbe J."/>
        </authorList>
    </citation>
    <scope>NUCLEOTIDE SEQUENCE</scope>
    <source>
        <strain evidence="3">Duluth1</strain>
        <tissue evidence="3">Whole animal</tissue>
    </source>
</reference>
<dbReference type="GO" id="GO:0008270">
    <property type="term" value="F:zinc ion binding"/>
    <property type="evidence" value="ECO:0007669"/>
    <property type="project" value="UniProtKB-KW"/>
</dbReference>
<gene>
    <name evidence="3" type="ORF">DPMN_130225</name>
</gene>
<dbReference type="Gene3D" id="3.30.160.60">
    <property type="entry name" value="Classic Zinc Finger"/>
    <property type="match status" value="1"/>
</dbReference>
<organism evidence="3 4">
    <name type="scientific">Dreissena polymorpha</name>
    <name type="common">Zebra mussel</name>
    <name type="synonym">Mytilus polymorpha</name>
    <dbReference type="NCBI Taxonomy" id="45954"/>
    <lineage>
        <taxon>Eukaryota</taxon>
        <taxon>Metazoa</taxon>
        <taxon>Spiralia</taxon>
        <taxon>Lophotrochozoa</taxon>
        <taxon>Mollusca</taxon>
        <taxon>Bivalvia</taxon>
        <taxon>Autobranchia</taxon>
        <taxon>Heteroconchia</taxon>
        <taxon>Euheterodonta</taxon>
        <taxon>Imparidentia</taxon>
        <taxon>Neoheterodontei</taxon>
        <taxon>Myida</taxon>
        <taxon>Dreissenoidea</taxon>
        <taxon>Dreissenidae</taxon>
        <taxon>Dreissena</taxon>
    </lineage>
</organism>